<comment type="caution">
    <text evidence="1">The sequence shown here is derived from an EMBL/GenBank/DDBJ whole genome shotgun (WGS) entry which is preliminary data.</text>
</comment>
<dbReference type="AlphaFoldDB" id="A0A919ITW6"/>
<proteinExistence type="predicted"/>
<protein>
    <submittedName>
        <fullName evidence="1">Uncharacterized protein</fullName>
    </submittedName>
</protein>
<accession>A0A919ITW6</accession>
<dbReference type="Proteomes" id="UP000619479">
    <property type="component" value="Unassembled WGS sequence"/>
</dbReference>
<reference evidence="1" key="1">
    <citation type="submission" date="2021-01" db="EMBL/GenBank/DDBJ databases">
        <title>Whole genome shotgun sequence of Actinoplanes cyaneus NBRC 14990.</title>
        <authorList>
            <person name="Komaki H."/>
            <person name="Tamura T."/>
        </authorList>
    </citation>
    <scope>NUCLEOTIDE SEQUENCE</scope>
    <source>
        <strain evidence="1">NBRC 14990</strain>
    </source>
</reference>
<keyword evidence="2" id="KW-1185">Reference proteome</keyword>
<dbReference type="RefSeq" id="WP_203756536.1">
    <property type="nucleotide sequence ID" value="NZ_BAAAUC010000141.1"/>
</dbReference>
<evidence type="ECO:0000313" key="1">
    <source>
        <dbReference type="EMBL" id="GID71313.1"/>
    </source>
</evidence>
<gene>
    <name evidence="1" type="ORF">Acy02nite_91940</name>
</gene>
<organism evidence="1 2">
    <name type="scientific">Actinoplanes cyaneus</name>
    <dbReference type="NCBI Taxonomy" id="52696"/>
    <lineage>
        <taxon>Bacteria</taxon>
        <taxon>Bacillati</taxon>
        <taxon>Actinomycetota</taxon>
        <taxon>Actinomycetes</taxon>
        <taxon>Micromonosporales</taxon>
        <taxon>Micromonosporaceae</taxon>
        <taxon>Actinoplanes</taxon>
    </lineage>
</organism>
<evidence type="ECO:0000313" key="2">
    <source>
        <dbReference type="Proteomes" id="UP000619479"/>
    </source>
</evidence>
<sequence>MIIDYNSNGLTGFHAEEFPEAPDFAVELTSSEFGFNLTYRVQSLAITMEWSWLKATDTEIRSWTVSDVPRGTLQEPYYDSDQGWNVMIWEMGDHVYVAEGEGDWDEDRDSNTYTMWFKVPRGLHDRAWVAALNRLRVG</sequence>
<name>A0A919ITW6_9ACTN</name>
<dbReference type="EMBL" id="BOMH01000127">
    <property type="protein sequence ID" value="GID71313.1"/>
    <property type="molecule type" value="Genomic_DNA"/>
</dbReference>